<sequence>MHNYHPTKKDKQLSLSIPGRLLTSKLTLNQKYILGLDFSLNGKLGYNSYSHKEVGKLIKLHPNIVGSSRKVLIEQRLLEKNGRKYFLTQKALEFLEDDKAQILLPFDLYTLSNVNTGAKLLWGVYNFISRGFRDYFALRETTAAKMGVSVGSITNWTKELNQERLLKMYEHRNGYCTSQTVVVTCTFIKRKVELDLNREKDHNGNWRPIMPLINT</sequence>
<gene>
    <name evidence="1" type="ORF">RM545_09610</name>
</gene>
<accession>A0ABU3CL34</accession>
<protein>
    <submittedName>
        <fullName evidence="1">Uncharacterized protein</fullName>
    </submittedName>
</protein>
<dbReference type="RefSeq" id="WP_311495108.1">
    <property type="nucleotide sequence ID" value="NZ_JAVRHO010000011.1"/>
</dbReference>
<evidence type="ECO:0000313" key="1">
    <source>
        <dbReference type="EMBL" id="MDT0646947.1"/>
    </source>
</evidence>
<evidence type="ECO:0000313" key="2">
    <source>
        <dbReference type="Proteomes" id="UP001245285"/>
    </source>
</evidence>
<proteinExistence type="predicted"/>
<keyword evidence="2" id="KW-1185">Reference proteome</keyword>
<comment type="caution">
    <text evidence="1">The sequence shown here is derived from an EMBL/GenBank/DDBJ whole genome shotgun (WGS) entry which is preliminary data.</text>
</comment>
<reference evidence="1 2" key="1">
    <citation type="submission" date="2023-09" db="EMBL/GenBank/DDBJ databases">
        <authorList>
            <person name="Rey-Velasco X."/>
        </authorList>
    </citation>
    <scope>NUCLEOTIDE SEQUENCE [LARGE SCALE GENOMIC DNA]</scope>
    <source>
        <strain evidence="1 2">F260</strain>
    </source>
</reference>
<dbReference type="Proteomes" id="UP001245285">
    <property type="component" value="Unassembled WGS sequence"/>
</dbReference>
<dbReference type="EMBL" id="JAVRHO010000011">
    <property type="protein sequence ID" value="MDT0646947.1"/>
    <property type="molecule type" value="Genomic_DNA"/>
</dbReference>
<organism evidence="1 2">
    <name type="scientific">Autumnicola lenta</name>
    <dbReference type="NCBI Taxonomy" id="3075593"/>
    <lineage>
        <taxon>Bacteria</taxon>
        <taxon>Pseudomonadati</taxon>
        <taxon>Bacteroidota</taxon>
        <taxon>Flavobacteriia</taxon>
        <taxon>Flavobacteriales</taxon>
        <taxon>Flavobacteriaceae</taxon>
        <taxon>Autumnicola</taxon>
    </lineage>
</organism>
<name>A0ABU3CL34_9FLAO</name>